<dbReference type="PROSITE" id="PS00213">
    <property type="entry name" value="LIPOCALIN"/>
    <property type="match status" value="1"/>
</dbReference>
<dbReference type="Pfam" id="PF08212">
    <property type="entry name" value="Lipocalin_2"/>
    <property type="match status" value="1"/>
</dbReference>
<dbReference type="PRINTS" id="PR01171">
    <property type="entry name" value="BCTLIPOCALIN"/>
</dbReference>
<reference evidence="4" key="1">
    <citation type="submission" date="2020-11" db="EMBL/GenBank/DDBJ databases">
        <title>Genome seq and assembly of Planobacterium sp.</title>
        <authorList>
            <person name="Chhetri G."/>
        </authorList>
    </citation>
    <scope>NUCLEOTIDE SEQUENCE</scope>
    <source>
        <strain evidence="4">GCR5</strain>
    </source>
</reference>
<proteinExistence type="inferred from homology"/>
<dbReference type="AlphaFoldDB" id="A0A930YUK1"/>
<dbReference type="Gene3D" id="2.40.128.20">
    <property type="match status" value="1"/>
</dbReference>
<dbReference type="InterPro" id="IPR002446">
    <property type="entry name" value="Lipocalin_bac"/>
</dbReference>
<accession>A0A930YUK1</accession>
<dbReference type="PIRSF" id="PIRSF036893">
    <property type="entry name" value="Lipocalin_ApoD"/>
    <property type="match status" value="1"/>
</dbReference>
<dbReference type="EMBL" id="JADKYY010000002">
    <property type="protein sequence ID" value="MBF5026643.1"/>
    <property type="molecule type" value="Genomic_DNA"/>
</dbReference>
<dbReference type="GO" id="GO:0006950">
    <property type="term" value="P:response to stress"/>
    <property type="evidence" value="ECO:0007669"/>
    <property type="project" value="UniProtKB-ARBA"/>
</dbReference>
<feature type="chain" id="PRO_5038205133" evidence="2">
    <location>
        <begin position="23"/>
        <end position="172"/>
    </location>
</feature>
<dbReference type="InterPro" id="IPR022271">
    <property type="entry name" value="Lipocalin_ApoD"/>
</dbReference>
<dbReference type="CDD" id="cd19438">
    <property type="entry name" value="lipocalin_Blc-like"/>
    <property type="match status" value="1"/>
</dbReference>
<evidence type="ECO:0000313" key="5">
    <source>
        <dbReference type="Proteomes" id="UP000694480"/>
    </source>
</evidence>
<gene>
    <name evidence="4" type="ORF">IC612_02380</name>
</gene>
<protein>
    <submittedName>
        <fullName evidence="4">Lipocalin family protein</fullName>
    </submittedName>
</protein>
<dbReference type="PANTHER" id="PTHR10612">
    <property type="entry name" value="APOLIPOPROTEIN D"/>
    <property type="match status" value="1"/>
</dbReference>
<dbReference type="InterPro" id="IPR012674">
    <property type="entry name" value="Calycin"/>
</dbReference>
<feature type="domain" description="Lipocalin/cytosolic fatty-acid binding" evidence="3">
    <location>
        <begin position="35"/>
        <end position="170"/>
    </location>
</feature>
<sequence length="172" mass="20042">MKLNMYLMCLALIVLTSCSVGIPDGASAIRDFQSEKYLGKWFEIARFDFKFERDLDNVTAEYSKKENGHIKVVNRGFHTIDKVWKQSVGEARFVNDPSEARLKVSFFKPFWAGYNVIDMVDYKYALVAGKNLDYLWILSREKTIPGEVKERFLTHAQRIGYDTSRLIWVNHD</sequence>
<dbReference type="SUPFAM" id="SSF50814">
    <property type="entry name" value="Lipocalins"/>
    <property type="match status" value="1"/>
</dbReference>
<dbReference type="PANTHER" id="PTHR10612:SF34">
    <property type="entry name" value="APOLIPOPROTEIN D"/>
    <property type="match status" value="1"/>
</dbReference>
<dbReference type="InterPro" id="IPR000566">
    <property type="entry name" value="Lipocln_cytosolic_FA-bd_dom"/>
</dbReference>
<evidence type="ECO:0000256" key="2">
    <source>
        <dbReference type="PIRNR" id="PIRNR036893"/>
    </source>
</evidence>
<evidence type="ECO:0000259" key="3">
    <source>
        <dbReference type="Pfam" id="PF08212"/>
    </source>
</evidence>
<comment type="caution">
    <text evidence="4">The sequence shown here is derived from an EMBL/GenBank/DDBJ whole genome shotgun (WGS) entry which is preliminary data.</text>
</comment>
<dbReference type="InterPro" id="IPR047202">
    <property type="entry name" value="Lipocalin_Blc-like_dom"/>
</dbReference>
<dbReference type="RefSeq" id="WP_194738574.1">
    <property type="nucleotide sequence ID" value="NZ_JADKYY010000002.1"/>
</dbReference>
<evidence type="ECO:0000256" key="1">
    <source>
        <dbReference type="ARBA" id="ARBA00006889"/>
    </source>
</evidence>
<dbReference type="PROSITE" id="PS51257">
    <property type="entry name" value="PROKAR_LIPOPROTEIN"/>
    <property type="match status" value="1"/>
</dbReference>
<comment type="similarity">
    <text evidence="1 2">Belongs to the calycin superfamily. Lipocalin family.</text>
</comment>
<organism evidence="4 5">
    <name type="scientific">Planobacterium oryzisoli</name>
    <dbReference type="NCBI Taxonomy" id="2771435"/>
    <lineage>
        <taxon>Bacteria</taxon>
        <taxon>Pseudomonadati</taxon>
        <taxon>Bacteroidota</taxon>
        <taxon>Flavobacteriia</taxon>
        <taxon>Flavobacteriales</taxon>
        <taxon>Weeksellaceae</taxon>
        <taxon>Chryseobacterium group</taxon>
        <taxon>Chryseobacterium</taxon>
    </lineage>
</organism>
<dbReference type="Proteomes" id="UP000694480">
    <property type="component" value="Unassembled WGS sequence"/>
</dbReference>
<dbReference type="InterPro" id="IPR022272">
    <property type="entry name" value="Lipocalin_CS"/>
</dbReference>
<name>A0A930YUK1_9FLAO</name>
<keyword evidence="2" id="KW-0732">Signal</keyword>
<feature type="signal peptide" evidence="2">
    <location>
        <begin position="1"/>
        <end position="22"/>
    </location>
</feature>
<evidence type="ECO:0000313" key="4">
    <source>
        <dbReference type="EMBL" id="MBF5026643.1"/>
    </source>
</evidence>
<keyword evidence="5" id="KW-1185">Reference proteome</keyword>